<feature type="transmembrane region" description="Helical" evidence="13">
    <location>
        <begin position="257"/>
        <end position="277"/>
    </location>
</feature>
<comment type="function">
    <text evidence="10">Receptor for the hormone galanin. Receptor for the hormones spexin-1 and spexin-2.</text>
</comment>
<evidence type="ECO:0000256" key="11">
    <source>
        <dbReference type="RuleBase" id="RU000688"/>
    </source>
</evidence>
<accession>A0A3B4Z451</accession>
<keyword evidence="8 11" id="KW-0675">Receptor</keyword>
<dbReference type="Gene3D" id="1.20.1070.10">
    <property type="entry name" value="Rhodopsin 7-helix transmembrane proteins"/>
    <property type="match status" value="1"/>
</dbReference>
<feature type="transmembrane region" description="Helical" evidence="13">
    <location>
        <begin position="12"/>
        <end position="32"/>
    </location>
</feature>
<evidence type="ECO:0000256" key="2">
    <source>
        <dbReference type="ARBA" id="ARBA00010663"/>
    </source>
</evidence>
<name>A0A3B4Z451_9TELE</name>
<dbReference type="InterPro" id="IPR017452">
    <property type="entry name" value="GPCR_Rhodpsn_7TM"/>
</dbReference>
<protein>
    <submittedName>
        <fullName evidence="15">Galanin receptor 2a</fullName>
    </submittedName>
</protein>
<keyword evidence="7" id="KW-1015">Disulfide bond</keyword>
<dbReference type="SUPFAM" id="SSF81321">
    <property type="entry name" value="Family A G protein-coupled receptor-like"/>
    <property type="match status" value="1"/>
</dbReference>
<dbReference type="PROSITE" id="PS50262">
    <property type="entry name" value="G_PROTEIN_RECEP_F1_2"/>
    <property type="match status" value="1"/>
</dbReference>
<evidence type="ECO:0000256" key="9">
    <source>
        <dbReference type="ARBA" id="ARBA00023224"/>
    </source>
</evidence>
<organism evidence="15">
    <name type="scientific">Stegastes partitus</name>
    <name type="common">bicolor damselfish</name>
    <dbReference type="NCBI Taxonomy" id="144197"/>
    <lineage>
        <taxon>Eukaryota</taxon>
        <taxon>Metazoa</taxon>
        <taxon>Chordata</taxon>
        <taxon>Craniata</taxon>
        <taxon>Vertebrata</taxon>
        <taxon>Euteleostomi</taxon>
        <taxon>Actinopterygii</taxon>
        <taxon>Neopterygii</taxon>
        <taxon>Teleostei</taxon>
        <taxon>Neoteleostei</taxon>
        <taxon>Acanthomorphata</taxon>
        <taxon>Ovalentaria</taxon>
        <taxon>Pomacentridae</taxon>
        <taxon>Stegastes</taxon>
    </lineage>
</organism>
<evidence type="ECO:0000313" key="15">
    <source>
        <dbReference type="Ensembl" id="ENSSPAP00000003500.1"/>
    </source>
</evidence>
<dbReference type="PROSITE" id="PS00237">
    <property type="entry name" value="G_PROTEIN_RECEP_F1_1"/>
    <property type="match status" value="1"/>
</dbReference>
<dbReference type="GO" id="GO:0004966">
    <property type="term" value="F:galanin receptor activity"/>
    <property type="evidence" value="ECO:0007669"/>
    <property type="project" value="Ensembl"/>
</dbReference>
<proteinExistence type="inferred from homology"/>
<evidence type="ECO:0000256" key="3">
    <source>
        <dbReference type="ARBA" id="ARBA00022692"/>
    </source>
</evidence>
<dbReference type="STRING" id="144197.ENSSPAP00000003500"/>
<evidence type="ECO:0000259" key="14">
    <source>
        <dbReference type="PROSITE" id="PS50262"/>
    </source>
</evidence>
<evidence type="ECO:0000256" key="10">
    <source>
        <dbReference type="ARBA" id="ARBA00057000"/>
    </source>
</evidence>
<evidence type="ECO:0000256" key="5">
    <source>
        <dbReference type="ARBA" id="ARBA00023040"/>
    </source>
</evidence>
<dbReference type="PRINTS" id="PR00663">
    <property type="entry name" value="GALANINR"/>
</dbReference>
<feature type="domain" description="G-protein coupled receptors family 1 profile" evidence="14">
    <location>
        <begin position="23"/>
        <end position="274"/>
    </location>
</feature>
<keyword evidence="3 11" id="KW-0812">Transmembrane</keyword>
<dbReference type="InterPro" id="IPR000276">
    <property type="entry name" value="GPCR_Rhodpsn"/>
</dbReference>
<dbReference type="Pfam" id="PF00001">
    <property type="entry name" value="7tm_1"/>
    <property type="match status" value="1"/>
</dbReference>
<evidence type="ECO:0000256" key="4">
    <source>
        <dbReference type="ARBA" id="ARBA00022989"/>
    </source>
</evidence>
<feature type="transmembrane region" description="Helical" evidence="13">
    <location>
        <begin position="82"/>
        <end position="103"/>
    </location>
</feature>
<dbReference type="SMART" id="SM01381">
    <property type="entry name" value="7TM_GPCR_Srsx"/>
    <property type="match status" value="1"/>
</dbReference>
<keyword evidence="4 13" id="KW-1133">Transmembrane helix</keyword>
<dbReference type="AlphaFoldDB" id="A0A3B4Z451"/>
<dbReference type="Ensembl" id="ENSSPAT00000003566.1">
    <property type="protein sequence ID" value="ENSSPAP00000003500.1"/>
    <property type="gene ID" value="ENSSPAG00000002677.1"/>
</dbReference>
<dbReference type="CDD" id="cd15097">
    <property type="entry name" value="7tmA_Gal2_Gal3_R"/>
    <property type="match status" value="1"/>
</dbReference>
<feature type="region of interest" description="Disordered" evidence="12">
    <location>
        <begin position="358"/>
        <end position="401"/>
    </location>
</feature>
<keyword evidence="5 11" id="KW-0297">G-protein coupled receptor</keyword>
<evidence type="ECO:0000256" key="13">
    <source>
        <dbReference type="SAM" id="Phobius"/>
    </source>
</evidence>
<dbReference type="GO" id="GO:0005886">
    <property type="term" value="C:plasma membrane"/>
    <property type="evidence" value="ECO:0007669"/>
    <property type="project" value="TreeGrafter"/>
</dbReference>
<feature type="compositionally biased region" description="Basic and acidic residues" evidence="12">
    <location>
        <begin position="364"/>
        <end position="380"/>
    </location>
</feature>
<dbReference type="PANTHER" id="PTHR45695:SF35">
    <property type="entry name" value="GALANIN RECEPTOR TYPE 2-LIKE ISOFORM X2"/>
    <property type="match status" value="1"/>
</dbReference>
<evidence type="ECO:0000256" key="6">
    <source>
        <dbReference type="ARBA" id="ARBA00023136"/>
    </source>
</evidence>
<evidence type="ECO:0000256" key="1">
    <source>
        <dbReference type="ARBA" id="ARBA00004141"/>
    </source>
</evidence>
<feature type="transmembrane region" description="Helical" evidence="13">
    <location>
        <begin position="219"/>
        <end position="245"/>
    </location>
</feature>
<dbReference type="InterPro" id="IPR000405">
    <property type="entry name" value="Galanin_rcpt"/>
</dbReference>
<feature type="transmembrane region" description="Helical" evidence="13">
    <location>
        <begin position="167"/>
        <end position="190"/>
    </location>
</feature>
<keyword evidence="9 11" id="KW-0807">Transducer</keyword>
<evidence type="ECO:0000256" key="12">
    <source>
        <dbReference type="SAM" id="MobiDB-lite"/>
    </source>
</evidence>
<feature type="transmembrane region" description="Helical" evidence="13">
    <location>
        <begin position="44"/>
        <end position="70"/>
    </location>
</feature>
<comment type="similarity">
    <text evidence="2 11">Belongs to the G-protein coupled receptor 1 family.</text>
</comment>
<dbReference type="GeneTree" id="ENSGT01130000278323"/>
<reference evidence="15" key="1">
    <citation type="submission" date="2023-09" db="UniProtKB">
        <authorList>
            <consortium name="Ensembl"/>
        </authorList>
    </citation>
    <scope>IDENTIFICATION</scope>
</reference>
<dbReference type="FunFam" id="1.20.1070.10:FF:000092">
    <property type="entry name" value="Galanin receptor type 2"/>
    <property type="match status" value="1"/>
</dbReference>
<dbReference type="PRINTS" id="PR00237">
    <property type="entry name" value="GPCRRHODOPSN"/>
</dbReference>
<dbReference type="PANTHER" id="PTHR45695">
    <property type="entry name" value="LEUCOKININ RECEPTOR-RELATED"/>
    <property type="match status" value="1"/>
</dbReference>
<comment type="subcellular location">
    <subcellularLocation>
        <location evidence="1">Membrane</location>
        <topology evidence="1">Multi-pass membrane protein</topology>
    </subcellularLocation>
</comment>
<keyword evidence="6 13" id="KW-0472">Membrane</keyword>
<feature type="transmembrane region" description="Helical" evidence="13">
    <location>
        <begin position="124"/>
        <end position="147"/>
    </location>
</feature>
<evidence type="ECO:0000256" key="7">
    <source>
        <dbReference type="ARBA" id="ARBA00023157"/>
    </source>
</evidence>
<evidence type="ECO:0000256" key="8">
    <source>
        <dbReference type="ARBA" id="ARBA00023170"/>
    </source>
</evidence>
<sequence length="401" mass="45308">PTFAESVLVSASFSLIFLLGTVGNGLVLAVLIRSGQMNTKSTSLFILNLGVADLSFIVLCVPFQASIYTLDRWMFGAALCRLVHFFIFLTMYGSIFTLTAVSLDRYLAICYPLRSRELRTPKNAVASICLVWALALVFSAPYLSYFAQMDLAGTVVCVPVWESKPRLIMDVCTFIFGYLVPVLVLSLTYARTIRYLWTSVDPVKDMSESRRAKRKVTKMIIIVAALFCLCWLPHHLVILCMWFGRFPLNHTTYVLRILSHLVAYANSCLNPIVYALVSKHFRKGFRKVFSCSLKRREVNKVHVVQAVNTPAERHEAVHVRRTVFISFKKMLSITRPEKVCRVCWICWYQRSPPMISSAPSAAVEETHDGRKSPETAEHSGSRLHSGLLEVSPDSDQIIPRL</sequence>